<dbReference type="PANTHER" id="PTHR47017:SF1">
    <property type="entry name" value="ACYL-COA"/>
    <property type="match status" value="1"/>
</dbReference>
<dbReference type="InterPro" id="IPR016181">
    <property type="entry name" value="Acyl_CoA_acyltransferase"/>
</dbReference>
<dbReference type="OrthoDB" id="9776898at2"/>
<dbReference type="Proteomes" id="UP000319148">
    <property type="component" value="Unassembled WGS sequence"/>
</dbReference>
<accession>A0A501PSQ1</accession>
<dbReference type="EMBL" id="VFIY01000004">
    <property type="protein sequence ID" value="TPD63178.1"/>
    <property type="molecule type" value="Genomic_DNA"/>
</dbReference>
<dbReference type="SUPFAM" id="SSF55729">
    <property type="entry name" value="Acyl-CoA N-acyltransferases (Nat)"/>
    <property type="match status" value="2"/>
</dbReference>
<name>A0A501PSQ1_9PROT</name>
<gene>
    <name evidence="1" type="ORF">FIV46_03630</name>
</gene>
<keyword evidence="2" id="KW-1185">Reference proteome</keyword>
<comment type="caution">
    <text evidence="1">The sequence shown here is derived from an EMBL/GenBank/DDBJ whole genome shotgun (WGS) entry which is preliminary data.</text>
</comment>
<dbReference type="GO" id="GO:0016740">
    <property type="term" value="F:transferase activity"/>
    <property type="evidence" value="ECO:0007669"/>
    <property type="project" value="UniProtKB-KW"/>
</dbReference>
<dbReference type="RefSeq" id="WP_139938466.1">
    <property type="nucleotide sequence ID" value="NZ_JBHSYP010000022.1"/>
</dbReference>
<keyword evidence="1" id="KW-0808">Transferase</keyword>
<dbReference type="Gene3D" id="3.40.630.30">
    <property type="match status" value="2"/>
</dbReference>
<proteinExistence type="predicted"/>
<evidence type="ECO:0000313" key="1">
    <source>
        <dbReference type="EMBL" id="TPD63178.1"/>
    </source>
</evidence>
<dbReference type="AlphaFoldDB" id="A0A501PSQ1"/>
<dbReference type="Pfam" id="PF04339">
    <property type="entry name" value="FemAB_like"/>
    <property type="match status" value="1"/>
</dbReference>
<protein>
    <submittedName>
        <fullName evidence="1">N-acetyltransferase</fullName>
    </submittedName>
</protein>
<evidence type="ECO:0000313" key="2">
    <source>
        <dbReference type="Proteomes" id="UP000319148"/>
    </source>
</evidence>
<organism evidence="1 2">
    <name type="scientific">Emcibacter nanhaiensis</name>
    <dbReference type="NCBI Taxonomy" id="1505037"/>
    <lineage>
        <taxon>Bacteria</taxon>
        <taxon>Pseudomonadati</taxon>
        <taxon>Pseudomonadota</taxon>
        <taxon>Alphaproteobacteria</taxon>
        <taxon>Emcibacterales</taxon>
        <taxon>Emcibacteraceae</taxon>
        <taxon>Emcibacter</taxon>
    </lineage>
</organism>
<sequence>MATVRIIDSLSKIDAESWNACALQADSGHNPFVSHEFLRALEASGCATAETGWLGQHIIIEDNDRVIGVMPLYLKSHSYGEYVFDHSWANAYERAGGRYYPKLQSSVPFSPVTSPRLMVHPAADRQETGRLLTRAAIQRCQDLDLSSLHVTFAPEDEWQLMADCGMLQRQDQQFHWLNDGYQSFDDFLAALSSRKRKNIRKERREALSGGVTIERLTGKEITEEHWDHYFSFYMDTANRKWGRPYLNREFFSRLGESLADRILLVMCRRAGHYMAGALNLVGDDTLYGRYWGAIEDHRFLHFEVCYYQAIDYAIEKDLAKVEAGAQGEHKLARGYVPSKTYSAHWIGDESFREAIDRFLRQERGQVEGEMDFLEHFTPFKKG</sequence>
<dbReference type="InterPro" id="IPR007434">
    <property type="entry name" value="FemAB-like"/>
</dbReference>
<reference evidence="2" key="1">
    <citation type="submission" date="2019-06" db="EMBL/GenBank/DDBJ databases">
        <title>The complete genome of Emcibacter congregatus ZYLT.</title>
        <authorList>
            <person name="Zhao Z."/>
        </authorList>
    </citation>
    <scope>NUCLEOTIDE SEQUENCE [LARGE SCALE GENOMIC DNA]</scope>
    <source>
        <strain evidence="2">MCCC 1A06723</strain>
    </source>
</reference>
<dbReference type="PANTHER" id="PTHR47017">
    <property type="entry name" value="ACYL-COA"/>
    <property type="match status" value="1"/>
</dbReference>